<evidence type="ECO:0000313" key="2">
    <source>
        <dbReference type="Proteomes" id="UP000007058"/>
    </source>
</evidence>
<keyword evidence="2" id="KW-1185">Reference proteome</keyword>
<protein>
    <submittedName>
        <fullName evidence="1">Uncharacterized protein</fullName>
    </submittedName>
</protein>
<dbReference type="Proteomes" id="UP000007058">
    <property type="component" value="Chromosome"/>
</dbReference>
<organism evidence="1 2">
    <name type="scientific">Paramagnetospirillum magneticum (strain ATCC 700264 / AMB-1)</name>
    <name type="common">Magnetospirillum magneticum</name>
    <dbReference type="NCBI Taxonomy" id="342108"/>
    <lineage>
        <taxon>Bacteria</taxon>
        <taxon>Pseudomonadati</taxon>
        <taxon>Pseudomonadota</taxon>
        <taxon>Alphaproteobacteria</taxon>
        <taxon>Rhodospirillales</taxon>
        <taxon>Magnetospirillaceae</taxon>
        <taxon>Paramagnetospirillum</taxon>
    </lineage>
</organism>
<dbReference type="STRING" id="342108.amb3201"/>
<dbReference type="HOGENOM" id="CLU_993229_0_0_5"/>
<reference evidence="1 2" key="1">
    <citation type="journal article" date="2005" name="DNA Res.">
        <title>Complete genome sequence of the facultative anaerobic magnetotactic bacterium Magnetospirillum sp. strain AMB-1.</title>
        <authorList>
            <person name="Matsunaga T."/>
            <person name="Okamura Y."/>
            <person name="Fukuda Y."/>
            <person name="Wahyudi A.T."/>
            <person name="Murase Y."/>
            <person name="Takeyama H."/>
        </authorList>
    </citation>
    <scope>NUCLEOTIDE SEQUENCE [LARGE SCALE GENOMIC DNA]</scope>
    <source>
        <strain evidence="2">ATCC 700264 / AMB-1</strain>
    </source>
</reference>
<evidence type="ECO:0000313" key="1">
    <source>
        <dbReference type="EMBL" id="BAE52005.1"/>
    </source>
</evidence>
<dbReference type="KEGG" id="mag:amb3201"/>
<name>Q2W2C0_PARM1</name>
<proteinExistence type="predicted"/>
<gene>
    <name evidence="1" type="ordered locus">amb3201</name>
</gene>
<sequence length="280" mass="29604">MPPPILRIVPRAFLVASDRTQFDLEVARSEYGRCGTQARTRGACPLDGRVINTSLLTPADMAARKSALSTLKAYAAALSKACAATPGADFASAVTSLQQQVNTVGSDVAKMTGKGGNLKELEQASGPIAILVGTIGKMVIEQKQADALIEAILSAEQPIGRLADNMDKDMAIVLADMGDGATGQYGFAVEAYNDLLPAKMADRQALLAIVKGKASAYYELRTIRTSYSQSIGGFKAAVSELASFARSKRDPKKYADVVAAVDVFISRAEDLNKAIGQVRK</sequence>
<dbReference type="AlphaFoldDB" id="Q2W2C0"/>
<dbReference type="EMBL" id="AP007255">
    <property type="protein sequence ID" value="BAE52005.1"/>
    <property type="molecule type" value="Genomic_DNA"/>
</dbReference>
<accession>Q2W2C0</accession>